<accession>A0ABP0L0N1</accession>
<reference evidence="2 3" key="1">
    <citation type="submission" date="2024-02" db="EMBL/GenBank/DDBJ databases">
        <authorList>
            <person name="Chen Y."/>
            <person name="Shah S."/>
            <person name="Dougan E. K."/>
            <person name="Thang M."/>
            <person name="Chan C."/>
        </authorList>
    </citation>
    <scope>NUCLEOTIDE SEQUENCE [LARGE SCALE GENOMIC DNA]</scope>
</reference>
<comment type="caution">
    <text evidence="2">The sequence shown here is derived from an EMBL/GenBank/DDBJ whole genome shotgun (WGS) entry which is preliminary data.</text>
</comment>
<feature type="compositionally biased region" description="Basic and acidic residues" evidence="1">
    <location>
        <begin position="274"/>
        <end position="283"/>
    </location>
</feature>
<protein>
    <submittedName>
        <fullName evidence="2">Uncharacterized protein</fullName>
    </submittedName>
</protein>
<feature type="compositionally biased region" description="Basic residues" evidence="1">
    <location>
        <begin position="284"/>
        <end position="293"/>
    </location>
</feature>
<name>A0ABP0L0N1_9DINO</name>
<evidence type="ECO:0000313" key="3">
    <source>
        <dbReference type="Proteomes" id="UP001642464"/>
    </source>
</evidence>
<dbReference type="EMBL" id="CAXAMM010014002">
    <property type="protein sequence ID" value="CAK9032713.1"/>
    <property type="molecule type" value="Genomic_DNA"/>
</dbReference>
<dbReference type="Proteomes" id="UP001642464">
    <property type="component" value="Unassembled WGS sequence"/>
</dbReference>
<keyword evidence="3" id="KW-1185">Reference proteome</keyword>
<evidence type="ECO:0000256" key="1">
    <source>
        <dbReference type="SAM" id="MobiDB-lite"/>
    </source>
</evidence>
<organism evidence="2 3">
    <name type="scientific">Durusdinium trenchii</name>
    <dbReference type="NCBI Taxonomy" id="1381693"/>
    <lineage>
        <taxon>Eukaryota</taxon>
        <taxon>Sar</taxon>
        <taxon>Alveolata</taxon>
        <taxon>Dinophyceae</taxon>
        <taxon>Suessiales</taxon>
        <taxon>Symbiodiniaceae</taxon>
        <taxon>Durusdinium</taxon>
    </lineage>
</organism>
<gene>
    <name evidence="2" type="ORF">SCF082_LOCUS20170</name>
</gene>
<proteinExistence type="predicted"/>
<sequence>MRQERLEEAAKAQVRRLCTLKKRRVALNVPNWLIEEYQKRPKIETARMLMAANFDKEQFINTLEIIVKKQLSQSITIESRWVSEKEMRDDLKWARIAGAKKACEAKRATHIRKNQYDGVEEFYVGVRETGERKEEEIQVSDKPALNHDAFSGLERLKDRVAADGKAPSAEASAANQPIEKKLQKFMDSIVQKSGKCRALVRDIRTEYSNSPLMVRQAQDLENRVKDLDSQHEKCSNVMAKGEIQGFPPEFVKSATTAMNDATYVLGNCKKYEKKDNCDHEPSRKDKKSKKSKNKDKDENADEGAGKALKTFAGDIGEGVDLGARTFVWEVTLWIHPGKASSCVSAVRAAKGVVADIGEETALRSKGLLELSKCSVQNSERDTEVVFRQFELQIPIPLSPLPKEPGIRFTGNFRALRLRDWCKWLVDLNLWHVVCGLREANARRECAILTEFWQRFRTLQPCHQIWECFAKNNVDPGHCCPMIVHGDEGRGRKKAPFLVIAYSSMIGFGTLAANAARTHRSYTQMRLNYSESSHVHRFLTAVLPKMHKDEVALQTIFRFIVEDSRCLLEEGVQSIHGGQFHMAVLAVTGDWAFLAKAGALSRSFSNVEKRPRALHSQPKGVCHLCHAGKRDIPFEDFRQTAAWKQTMFCDDQPWNTPPVLLGLPHQPSRPAALFTFDLWHSLHLGLGKTFVASVFALISDRMTSTSIDARFEELSDSFMQFCDEFRFVPYVTTITKETVGWPARNTYPNGYWSKGHVTTRFLKFISHWLGTHDVSDCEMLTLAKEAVDCLDRSLEQLYRSDVWLEQNISRSIGHHGLRFVEIYGQLARIAYGRSMALWALMPKAHVCHHIWDECNSAGRRLINPLVFAVQISEDYIGKKSRLARKVHASQAIERVLQRTLAVAHMHWTKSGFLKG</sequence>
<feature type="region of interest" description="Disordered" evidence="1">
    <location>
        <begin position="274"/>
        <end position="303"/>
    </location>
</feature>
<evidence type="ECO:0000313" key="2">
    <source>
        <dbReference type="EMBL" id="CAK9032713.1"/>
    </source>
</evidence>